<evidence type="ECO:0000259" key="1">
    <source>
        <dbReference type="Pfam" id="PF04952"/>
    </source>
</evidence>
<gene>
    <name evidence="2" type="primary">Aspa_1</name>
    <name evidence="2" type="ORF">GTO93_0021575</name>
</gene>
<keyword evidence="3" id="KW-1185">Reference proteome</keyword>
<reference evidence="2" key="1">
    <citation type="journal article" date="2021" name="Cell">
        <title>Tracing the genetic footprints of vertebrate landing in non-teleost ray-finned fishes.</title>
        <authorList>
            <person name="Bi X."/>
            <person name="Wang K."/>
            <person name="Yang L."/>
            <person name="Pan H."/>
            <person name="Jiang H."/>
            <person name="Wei Q."/>
            <person name="Fang M."/>
            <person name="Yu H."/>
            <person name="Zhu C."/>
            <person name="Cai Y."/>
            <person name="He Y."/>
            <person name="Gan X."/>
            <person name="Zeng H."/>
            <person name="Yu D."/>
            <person name="Zhu Y."/>
            <person name="Jiang H."/>
            <person name="Qiu Q."/>
            <person name="Yang H."/>
            <person name="Zhang Y.E."/>
            <person name="Wang W."/>
            <person name="Zhu M."/>
            <person name="He S."/>
            <person name="Zhang G."/>
        </authorList>
    </citation>
    <scope>NUCLEOTIDE SEQUENCE</scope>
    <source>
        <strain evidence="2">Pddl_001</strain>
    </source>
</reference>
<dbReference type="SUPFAM" id="SSF53187">
    <property type="entry name" value="Zn-dependent exopeptidases"/>
    <property type="match status" value="1"/>
</dbReference>
<comment type="caution">
    <text evidence="2">The sequence shown here is derived from an EMBL/GenBank/DDBJ whole genome shotgun (WGS) entry which is preliminary data.</text>
</comment>
<dbReference type="PANTHER" id="PTHR15162:SF5">
    <property type="entry name" value="N-ACYL-AROMATIC-L-AMINO ACID AMIDOHYDROLASE (CARBOXYLATE-FORMING)"/>
    <property type="match status" value="1"/>
</dbReference>
<dbReference type="Gene3D" id="2.20.25.160">
    <property type="match status" value="1"/>
</dbReference>
<dbReference type="Proteomes" id="UP001166093">
    <property type="component" value="Unassembled WGS sequence"/>
</dbReference>
<feature type="non-terminal residue" evidence="2">
    <location>
        <position position="1"/>
    </location>
</feature>
<dbReference type="PANTHER" id="PTHR15162">
    <property type="entry name" value="ASPARTOACYLASE"/>
    <property type="match status" value="1"/>
</dbReference>
<dbReference type="EMBL" id="JAAWVQ010101175">
    <property type="protein sequence ID" value="MBN3280727.1"/>
    <property type="molecule type" value="Genomic_DNA"/>
</dbReference>
<protein>
    <submittedName>
        <fullName evidence="2">ACY2 Aspartoacylase</fullName>
    </submittedName>
</protein>
<sequence>MMRRLVGHVLDFIELFNQGLSLPSSPLHSFELQQPFDYPRDEEGVRTACILPERQNRDFEPVFLGDPLFQTLVSGVTLPCCGDWEPVYPVFINEAAYYSKGIAFWGCKQTAIQLPAIGGGAITHHQ</sequence>
<dbReference type="Pfam" id="PF04952">
    <property type="entry name" value="AstE_AspA_hybrid"/>
    <property type="match status" value="1"/>
</dbReference>
<dbReference type="InterPro" id="IPR007036">
    <property type="entry name" value="Aste_AspA_hybrid_dom"/>
</dbReference>
<evidence type="ECO:0000313" key="2">
    <source>
        <dbReference type="EMBL" id="MBN3280727.1"/>
    </source>
</evidence>
<accession>A0ABS2Y2F9</accession>
<feature type="non-terminal residue" evidence="2">
    <location>
        <position position="126"/>
    </location>
</feature>
<proteinExistence type="predicted"/>
<evidence type="ECO:0000313" key="3">
    <source>
        <dbReference type="Proteomes" id="UP001166093"/>
    </source>
</evidence>
<organism evidence="2 3">
    <name type="scientific">Polyodon spathula</name>
    <name type="common">North American paddlefish</name>
    <name type="synonym">Squalus spathula</name>
    <dbReference type="NCBI Taxonomy" id="7913"/>
    <lineage>
        <taxon>Eukaryota</taxon>
        <taxon>Metazoa</taxon>
        <taxon>Chordata</taxon>
        <taxon>Craniata</taxon>
        <taxon>Vertebrata</taxon>
        <taxon>Euteleostomi</taxon>
        <taxon>Actinopterygii</taxon>
        <taxon>Chondrostei</taxon>
        <taxon>Acipenseriformes</taxon>
        <taxon>Polyodontidae</taxon>
        <taxon>Polyodon</taxon>
    </lineage>
</organism>
<name>A0ABS2Y2F9_POLSP</name>
<feature type="domain" description="AstE/AspA barrel-sandwich hybrid" evidence="1">
    <location>
        <begin position="26"/>
        <end position="105"/>
    </location>
</feature>
<dbReference type="Gene3D" id="3.40.630.10">
    <property type="entry name" value="Zn peptidases"/>
    <property type="match status" value="1"/>
</dbReference>
<dbReference type="InterPro" id="IPR050178">
    <property type="entry name" value="AspA/AstE_fam"/>
</dbReference>